<evidence type="ECO:0000259" key="2">
    <source>
        <dbReference type="Pfam" id="PF07282"/>
    </source>
</evidence>
<proteinExistence type="predicted"/>
<evidence type="ECO:0000313" key="4">
    <source>
        <dbReference type="Proteomes" id="UP000033079"/>
    </source>
</evidence>
<dbReference type="PATRIC" id="fig|1434106.5.peg.419"/>
<sequence>MEDGKELPVKQEFSESTTVGIDVGISAWSSFIIKLEYKADWFGKTILRIGHFEPSSKLCSVCGYYNSDLTLKDREWECPDCKTKHDRDINAAINIKKFSLYNQNFIVI</sequence>
<dbReference type="Pfam" id="PF07282">
    <property type="entry name" value="Cas12f1-like_TNB"/>
    <property type="match status" value="1"/>
</dbReference>
<dbReference type="EMBL" id="CP009530">
    <property type="protein sequence ID" value="AKB56865.1"/>
    <property type="molecule type" value="Genomic_DNA"/>
</dbReference>
<dbReference type="InterPro" id="IPR010095">
    <property type="entry name" value="Cas12f1-like_TNB"/>
</dbReference>
<keyword evidence="1" id="KW-0238">DNA-binding</keyword>
<organism evidence="3 4">
    <name type="scientific">Methanosarcina barkeri 227</name>
    <dbReference type="NCBI Taxonomy" id="1434106"/>
    <lineage>
        <taxon>Archaea</taxon>
        <taxon>Methanobacteriati</taxon>
        <taxon>Methanobacteriota</taxon>
        <taxon>Stenosarchaea group</taxon>
        <taxon>Methanomicrobia</taxon>
        <taxon>Methanosarcinales</taxon>
        <taxon>Methanosarcinaceae</taxon>
        <taxon>Methanosarcina</taxon>
    </lineage>
</organism>
<dbReference type="KEGG" id="mbar:MSBR2_0349"/>
<gene>
    <name evidence="3" type="ORF">MSBR2_0349</name>
</gene>
<dbReference type="Proteomes" id="UP000033079">
    <property type="component" value="Chromosome"/>
</dbReference>
<evidence type="ECO:0000256" key="1">
    <source>
        <dbReference type="ARBA" id="ARBA00023125"/>
    </source>
</evidence>
<dbReference type="HOGENOM" id="CLU_032903_10_4_2"/>
<dbReference type="AlphaFoldDB" id="A0A0E3QYA0"/>
<protein>
    <submittedName>
        <fullName evidence="3">Mobile element protein</fullName>
    </submittedName>
</protein>
<evidence type="ECO:0000313" key="3">
    <source>
        <dbReference type="EMBL" id="AKB56865.1"/>
    </source>
</evidence>
<accession>A0A0E3QYA0</accession>
<reference evidence="3 4" key="1">
    <citation type="submission" date="2014-07" db="EMBL/GenBank/DDBJ databases">
        <title>Methanogenic archaea and the global carbon cycle.</title>
        <authorList>
            <person name="Henriksen J.R."/>
            <person name="Luke J."/>
            <person name="Reinhart S."/>
            <person name="Benedict M.N."/>
            <person name="Youngblut N.D."/>
            <person name="Metcalf M.E."/>
            <person name="Whitaker R.J."/>
            <person name="Metcalf W.W."/>
        </authorList>
    </citation>
    <scope>NUCLEOTIDE SEQUENCE [LARGE SCALE GENOMIC DNA]</scope>
    <source>
        <strain evidence="3 4">227</strain>
    </source>
</reference>
<name>A0A0E3QYA0_METBA</name>
<feature type="domain" description="Cas12f1-like TNB" evidence="2">
    <location>
        <begin position="28"/>
        <end position="95"/>
    </location>
</feature>
<dbReference type="GO" id="GO:0003677">
    <property type="term" value="F:DNA binding"/>
    <property type="evidence" value="ECO:0007669"/>
    <property type="project" value="UniProtKB-KW"/>
</dbReference>